<evidence type="ECO:0000313" key="3">
    <source>
        <dbReference type="EMBL" id="KAH7578373.1"/>
    </source>
</evidence>
<sequence>MIVNPQLNSTANTIVYFLTNCTCLRHIHQIQTQIILHHFHYNTTVASQFINACQSLNLLNTAFRLFTQLHRPHVFTCNSLIRAFCHSQTPHFPYSIYSRMHTNSILPNNYTFPFLLKSLSDFKELQQGKIVHAHVVKLGHVNDIYVQNSLLNVYASCGNMSLCRKVFEEMTLRDVVSWTVLIMGYRSVKEYDGALIAFEQMQYAGVEPNRVTMVNALAACASFGAIEMGIWIHDFIRRKEWELDVILGTALIDMYAKCGKIEEGLDVFLAMKEKNVFTWNAVIKGLALVKSGEEAVRWFDKMEQEGFKADEVTLVEVLSACSHSGLLDVGQIIFRSLMGGKYGFAPSVNHYACMIDLLARCGCLEDVLRLIQEMPFEPTKSMWGSLLAGCRDQGNLELSEYVAKKLLDLEPDNSAYYVVLSNLYAEMGRWSDVEKVRELMKEKGLKKDRGSSSVELTLPRDHVYELLARLILNPAAIISQLHSVMPSGSL</sequence>
<dbReference type="EMBL" id="JAFEMO010000001">
    <property type="protein sequence ID" value="KAH7578373.1"/>
    <property type="molecule type" value="Genomic_DNA"/>
</dbReference>
<dbReference type="Proteomes" id="UP000827721">
    <property type="component" value="Unassembled WGS sequence"/>
</dbReference>
<proteinExistence type="predicted"/>
<feature type="repeat" description="PPR" evidence="2">
    <location>
        <begin position="244"/>
        <end position="274"/>
    </location>
</feature>
<dbReference type="InterPro" id="IPR046848">
    <property type="entry name" value="E_motif"/>
</dbReference>
<protein>
    <recommendedName>
        <fullName evidence="5">Pentatricopeptide repeat-containing protein</fullName>
    </recommendedName>
</protein>
<feature type="repeat" description="PPR" evidence="2">
    <location>
        <begin position="413"/>
        <end position="447"/>
    </location>
</feature>
<name>A0ABQ8INW1_9ROSI</name>
<comment type="caution">
    <text evidence="3">The sequence shown here is derived from an EMBL/GenBank/DDBJ whole genome shotgun (WGS) entry which is preliminary data.</text>
</comment>
<reference evidence="3 4" key="1">
    <citation type="submission" date="2021-02" db="EMBL/GenBank/DDBJ databases">
        <title>Plant Genome Project.</title>
        <authorList>
            <person name="Zhang R.-G."/>
        </authorList>
    </citation>
    <scope>NUCLEOTIDE SEQUENCE [LARGE SCALE GENOMIC DNA]</scope>
    <source>
        <tissue evidence="3">Leaves</tissue>
    </source>
</reference>
<evidence type="ECO:0008006" key="5">
    <source>
        <dbReference type="Google" id="ProtNLM"/>
    </source>
</evidence>
<dbReference type="Pfam" id="PF13041">
    <property type="entry name" value="PPR_2"/>
    <property type="match status" value="1"/>
</dbReference>
<dbReference type="NCBIfam" id="TIGR00756">
    <property type="entry name" value="PPR"/>
    <property type="match status" value="3"/>
</dbReference>
<dbReference type="Pfam" id="PF13812">
    <property type="entry name" value="PPR_3"/>
    <property type="match status" value="2"/>
</dbReference>
<gene>
    <name evidence="3" type="ORF">JRO89_XS01G0373900</name>
</gene>
<dbReference type="InterPro" id="IPR046960">
    <property type="entry name" value="PPR_At4g14850-like_plant"/>
</dbReference>
<keyword evidence="1" id="KW-0677">Repeat</keyword>
<dbReference type="InterPro" id="IPR002885">
    <property type="entry name" value="PPR_rpt"/>
</dbReference>
<evidence type="ECO:0000256" key="1">
    <source>
        <dbReference type="ARBA" id="ARBA00022737"/>
    </source>
</evidence>
<dbReference type="Pfam" id="PF01535">
    <property type="entry name" value="PPR"/>
    <property type="match status" value="2"/>
</dbReference>
<organism evidence="3 4">
    <name type="scientific">Xanthoceras sorbifolium</name>
    <dbReference type="NCBI Taxonomy" id="99658"/>
    <lineage>
        <taxon>Eukaryota</taxon>
        <taxon>Viridiplantae</taxon>
        <taxon>Streptophyta</taxon>
        <taxon>Embryophyta</taxon>
        <taxon>Tracheophyta</taxon>
        <taxon>Spermatophyta</taxon>
        <taxon>Magnoliopsida</taxon>
        <taxon>eudicotyledons</taxon>
        <taxon>Gunneridae</taxon>
        <taxon>Pentapetalae</taxon>
        <taxon>rosids</taxon>
        <taxon>malvids</taxon>
        <taxon>Sapindales</taxon>
        <taxon>Sapindaceae</taxon>
        <taxon>Xanthoceroideae</taxon>
        <taxon>Xanthoceras</taxon>
    </lineage>
</organism>
<keyword evidence="4" id="KW-1185">Reference proteome</keyword>
<dbReference type="Pfam" id="PF20431">
    <property type="entry name" value="E_motif"/>
    <property type="match status" value="1"/>
</dbReference>
<dbReference type="Gene3D" id="1.25.40.10">
    <property type="entry name" value="Tetratricopeptide repeat domain"/>
    <property type="match status" value="4"/>
</dbReference>
<feature type="repeat" description="PPR" evidence="2">
    <location>
        <begin position="275"/>
        <end position="309"/>
    </location>
</feature>
<feature type="repeat" description="PPR" evidence="2">
    <location>
        <begin position="174"/>
        <end position="208"/>
    </location>
</feature>
<dbReference type="PANTHER" id="PTHR47926">
    <property type="entry name" value="PENTATRICOPEPTIDE REPEAT-CONTAINING PROTEIN"/>
    <property type="match status" value="1"/>
</dbReference>
<dbReference type="InterPro" id="IPR011990">
    <property type="entry name" value="TPR-like_helical_dom_sf"/>
</dbReference>
<accession>A0ABQ8INW1</accession>
<dbReference type="PROSITE" id="PS51375">
    <property type="entry name" value="PPR"/>
    <property type="match status" value="4"/>
</dbReference>
<dbReference type="SUPFAM" id="SSF48452">
    <property type="entry name" value="TPR-like"/>
    <property type="match status" value="1"/>
</dbReference>
<evidence type="ECO:0000313" key="4">
    <source>
        <dbReference type="Proteomes" id="UP000827721"/>
    </source>
</evidence>
<dbReference type="PANTHER" id="PTHR47926:SF490">
    <property type="entry name" value="REPEAT-LIKE SUPERFAMILY PROTEIN, PUTATIVE-RELATED"/>
    <property type="match status" value="1"/>
</dbReference>
<evidence type="ECO:0000256" key="2">
    <source>
        <dbReference type="PROSITE-ProRule" id="PRU00708"/>
    </source>
</evidence>